<evidence type="ECO:0000256" key="2">
    <source>
        <dbReference type="ARBA" id="ARBA00022514"/>
    </source>
</evidence>
<dbReference type="EMBL" id="LR761174">
    <property type="protein sequence ID" value="CAB0000388.1"/>
    <property type="molecule type" value="Genomic_DNA"/>
</dbReference>
<evidence type="ECO:0000256" key="5">
    <source>
        <dbReference type="ARBA" id="ARBA00023118"/>
    </source>
</evidence>
<keyword evidence="5 7" id="KW-0051">Antiviral defense</keyword>
<dbReference type="Pfam" id="PF00143">
    <property type="entry name" value="Interferon"/>
    <property type="match status" value="1"/>
</dbReference>
<accession>A0A7R8C3C2</accession>
<evidence type="ECO:0000256" key="7">
    <source>
        <dbReference type="RuleBase" id="RU000436"/>
    </source>
</evidence>
<dbReference type="InterPro" id="IPR000471">
    <property type="entry name" value="Interferon_alpha/beta/delta"/>
</dbReference>
<sequence length="195" mass="21898">MAFSVSSLMALVVISSSPVSSMSCDLPASLDLRKQETLRVLDQMETISPPSCLKHRTDFKFPQEQLDGRQFPEAQATSVLHEMLQQIVNLFHTERSSAAWNTTLLDRLLTGLHQQLEDLNTCLDEQTGEEESALGTVGPTLAVKRYFRRIRLYLTEKKYSDCAWEIVRVDIMRSFSSSANLQGRLGMKDGDLGSP</sequence>
<gene>
    <name evidence="9" type="primary">IF1BF1</name>
</gene>
<evidence type="ECO:0000256" key="8">
    <source>
        <dbReference type="SAM" id="SignalP"/>
    </source>
</evidence>
<dbReference type="SUPFAM" id="SSF47266">
    <property type="entry name" value="4-helical cytokines"/>
    <property type="match status" value="1"/>
</dbReference>
<name>A0A7R8C3C2_HORSE</name>
<reference evidence="9" key="1">
    <citation type="journal article" date="2020" name="Genomics">
        <title>Comparative genomic analysis of eutherian interferon genes.</title>
        <authorList>
            <person name="Premzl M."/>
        </authorList>
    </citation>
    <scope>NUCLEOTIDE SEQUENCE</scope>
</reference>
<dbReference type="CDD" id="cd00095">
    <property type="entry name" value="IFab"/>
    <property type="match status" value="1"/>
</dbReference>
<evidence type="ECO:0000256" key="1">
    <source>
        <dbReference type="ARBA" id="ARBA00004613"/>
    </source>
</evidence>
<keyword evidence="4 8" id="KW-0732">Signal</keyword>
<dbReference type="SMART" id="SM00076">
    <property type="entry name" value="IFabd"/>
    <property type="match status" value="1"/>
</dbReference>
<dbReference type="PANTHER" id="PTHR11691:SF37">
    <property type="entry name" value="INTERFERON OMEGA-1"/>
    <property type="match status" value="1"/>
</dbReference>
<dbReference type="Gene3D" id="1.20.1250.10">
    <property type="match status" value="1"/>
</dbReference>
<dbReference type="AlphaFoldDB" id="A0A7R8C3C2"/>
<dbReference type="OMA" id="CAKEEMD"/>
<dbReference type="FunFam" id="1.20.1250.10:FF:000001">
    <property type="entry name" value="Interferon alpha"/>
    <property type="match status" value="1"/>
</dbReference>
<dbReference type="SMR" id="A0A7R8C3C2"/>
<dbReference type="PANTHER" id="PTHR11691">
    <property type="entry name" value="TYPE I INTERFERON"/>
    <property type="match status" value="1"/>
</dbReference>
<dbReference type="GO" id="GO:0005125">
    <property type="term" value="F:cytokine activity"/>
    <property type="evidence" value="ECO:0007669"/>
    <property type="project" value="UniProtKB-KW"/>
</dbReference>
<evidence type="ECO:0000313" key="9">
    <source>
        <dbReference type="EMBL" id="CAB0000388.1"/>
    </source>
</evidence>
<evidence type="ECO:0000256" key="6">
    <source>
        <dbReference type="ARBA" id="ARBA00023157"/>
    </source>
</evidence>
<keyword evidence="6" id="KW-1015">Disulfide bond</keyword>
<keyword evidence="2 7" id="KW-0202">Cytokine</keyword>
<dbReference type="GO" id="GO:0005126">
    <property type="term" value="F:cytokine receptor binding"/>
    <property type="evidence" value="ECO:0007669"/>
    <property type="project" value="InterPro"/>
</dbReference>
<evidence type="ECO:0000256" key="4">
    <source>
        <dbReference type="ARBA" id="ARBA00022729"/>
    </source>
</evidence>
<dbReference type="GO" id="GO:0051607">
    <property type="term" value="P:defense response to virus"/>
    <property type="evidence" value="ECO:0007669"/>
    <property type="project" value="UniProtKB-KW"/>
</dbReference>
<evidence type="ECO:0000256" key="3">
    <source>
        <dbReference type="ARBA" id="ARBA00022525"/>
    </source>
</evidence>
<dbReference type="OrthoDB" id="9833506at2759"/>
<organism evidence="9">
    <name type="scientific">Equus caballus</name>
    <name type="common">Horse</name>
    <dbReference type="NCBI Taxonomy" id="9796"/>
    <lineage>
        <taxon>Eukaryota</taxon>
        <taxon>Metazoa</taxon>
        <taxon>Chordata</taxon>
        <taxon>Craniata</taxon>
        <taxon>Vertebrata</taxon>
        <taxon>Euteleostomi</taxon>
        <taxon>Mammalia</taxon>
        <taxon>Eutheria</taxon>
        <taxon>Laurasiatheria</taxon>
        <taxon>Perissodactyla</taxon>
        <taxon>Equidae</taxon>
        <taxon>Equus</taxon>
    </lineage>
</organism>
<dbReference type="PRINTS" id="PR00266">
    <property type="entry name" value="INTERFERONAB"/>
</dbReference>
<proteinExistence type="inferred from homology"/>
<comment type="similarity">
    <text evidence="7">Belongs to the alpha/beta interferon family.</text>
</comment>
<protein>
    <submittedName>
        <fullName evidence="9">Interferon 1BF1</fullName>
    </submittedName>
</protein>
<feature type="signal peptide" evidence="8">
    <location>
        <begin position="1"/>
        <end position="21"/>
    </location>
</feature>
<feature type="chain" id="PRO_5040113088" evidence="8">
    <location>
        <begin position="22"/>
        <end position="195"/>
    </location>
</feature>
<dbReference type="InterPro" id="IPR009079">
    <property type="entry name" value="4_helix_cytokine-like_core"/>
</dbReference>
<dbReference type="PROSITE" id="PS00252">
    <property type="entry name" value="INTERFERON_A_B_D"/>
    <property type="match status" value="1"/>
</dbReference>
<keyword evidence="3" id="KW-0964">Secreted</keyword>
<dbReference type="GO" id="GO:0005615">
    <property type="term" value="C:extracellular space"/>
    <property type="evidence" value="ECO:0007669"/>
    <property type="project" value="UniProtKB-KW"/>
</dbReference>
<comment type="subcellular location">
    <subcellularLocation>
        <location evidence="1">Secreted</location>
    </subcellularLocation>
</comment>